<dbReference type="AlphaFoldDB" id="A0A7V7GRQ8"/>
<dbReference type="InterPro" id="IPR036291">
    <property type="entry name" value="NAD(P)-bd_dom_sf"/>
</dbReference>
<dbReference type="PANTHER" id="PTHR43355">
    <property type="entry name" value="FLAVIN REDUCTASE (NADPH)"/>
    <property type="match status" value="1"/>
</dbReference>
<feature type="domain" description="NAD(P)-binding" evidence="1">
    <location>
        <begin position="10"/>
        <end position="194"/>
    </location>
</feature>
<gene>
    <name evidence="2" type="ORF">DTX73_00835</name>
</gene>
<dbReference type="PANTHER" id="PTHR43355:SF2">
    <property type="entry name" value="FLAVIN REDUCTASE (NADPH)"/>
    <property type="match status" value="1"/>
</dbReference>
<reference evidence="2 3" key="1">
    <citation type="submission" date="2018-07" db="EMBL/GenBank/DDBJ databases">
        <title>High quality draft genome sequencing of Enterococcus faecium exhibiting probiotic potential isolated from mucus of freshwater fish.</title>
        <authorList>
            <person name="El-Jeni R."/>
            <person name="Ghedira K."/>
            <person name="Abdelhak S."/>
            <person name="El-Bour M."/>
            <person name="Bouhaouala-Zahar B."/>
        </authorList>
    </citation>
    <scope>NUCLEOTIDE SEQUENCE [LARGE SCALE GENOMIC DNA]</scope>
    <source>
        <strain evidence="2 3">R.A73</strain>
    </source>
</reference>
<dbReference type="GO" id="GO:0042602">
    <property type="term" value="F:riboflavin reductase (NADPH) activity"/>
    <property type="evidence" value="ECO:0007669"/>
    <property type="project" value="TreeGrafter"/>
</dbReference>
<dbReference type="EMBL" id="QOVC01000001">
    <property type="protein sequence ID" value="KAA0693099.1"/>
    <property type="molecule type" value="Genomic_DNA"/>
</dbReference>
<dbReference type="GO" id="GO:0004074">
    <property type="term" value="F:biliverdin reductase [NAD(P)H] activity"/>
    <property type="evidence" value="ECO:0007669"/>
    <property type="project" value="TreeGrafter"/>
</dbReference>
<dbReference type="InterPro" id="IPR016040">
    <property type="entry name" value="NAD(P)-bd_dom"/>
</dbReference>
<evidence type="ECO:0000259" key="1">
    <source>
        <dbReference type="Pfam" id="PF13460"/>
    </source>
</evidence>
<evidence type="ECO:0000313" key="2">
    <source>
        <dbReference type="EMBL" id="KAA0693099.1"/>
    </source>
</evidence>
<sequence>MTKNVLIMAANGQISQIVEQRILSEAQFSDVHLTLFLRNKSRLSQLAKNKRVTLIEGSLDSAADIQAAVAGQDIVFVGVVDHTADNHQTQYVVDAMKAAGVDRLIYTNVLGIYNEVPGEYGRWNQETIGSGLPSALRSDEIMETSGLTYTTLRLPWLNDRGIKYEITHKDEPYLGVSGSRNSIADVVLRIIEDPTFLANDSVGIADPDTQGEDRPVY</sequence>
<dbReference type="InterPro" id="IPR051606">
    <property type="entry name" value="Polyketide_Oxido-like"/>
</dbReference>
<dbReference type="SUPFAM" id="SSF51735">
    <property type="entry name" value="NAD(P)-binding Rossmann-fold domains"/>
    <property type="match status" value="1"/>
</dbReference>
<dbReference type="Gene3D" id="3.40.50.720">
    <property type="entry name" value="NAD(P)-binding Rossmann-like Domain"/>
    <property type="match status" value="1"/>
</dbReference>
<dbReference type="Pfam" id="PF13460">
    <property type="entry name" value="NAD_binding_10"/>
    <property type="match status" value="1"/>
</dbReference>
<accession>A0A7V7GRQ8</accession>
<dbReference type="Proteomes" id="UP000448762">
    <property type="component" value="Unassembled WGS sequence"/>
</dbReference>
<organism evidence="2 3">
    <name type="scientific">Enterococcus faecium</name>
    <name type="common">Streptococcus faecium</name>
    <dbReference type="NCBI Taxonomy" id="1352"/>
    <lineage>
        <taxon>Bacteria</taxon>
        <taxon>Bacillati</taxon>
        <taxon>Bacillota</taxon>
        <taxon>Bacilli</taxon>
        <taxon>Lactobacillales</taxon>
        <taxon>Enterococcaceae</taxon>
        <taxon>Enterococcus</taxon>
    </lineage>
</organism>
<protein>
    <submittedName>
        <fullName evidence="2">Oxidoreductase</fullName>
    </submittedName>
</protein>
<comment type="caution">
    <text evidence="2">The sequence shown here is derived from an EMBL/GenBank/DDBJ whole genome shotgun (WGS) entry which is preliminary data.</text>
</comment>
<evidence type="ECO:0000313" key="3">
    <source>
        <dbReference type="Proteomes" id="UP000448762"/>
    </source>
</evidence>
<name>A0A7V7GRQ8_ENTFC</name>
<dbReference type="RefSeq" id="WP_149557864.1">
    <property type="nucleotide sequence ID" value="NZ_JADBBV010000008.1"/>
</dbReference>
<proteinExistence type="predicted"/>